<proteinExistence type="inferred from homology"/>
<dbReference type="Gene3D" id="3.20.20.70">
    <property type="entry name" value="Aldolase class I"/>
    <property type="match status" value="1"/>
</dbReference>
<sequence length="257" mass="27439">MLEELLRGSLEDAARRRSAVPTRVAERHALDRAPAMDAEAALRRSDRINIIGEVKRASPSRGDLANISDPSALAAAYAGAGAAAISVLTEERRFKGSLDDLRAVRDAVEVPVLRKEFIGEEYQLLEARAAGADIALLIVACLDQPLLERLHAFTRELGMTALVEAHTRDEALRAVDAGATVVGINARDLHTFELHPERFGDLAAELPSDAVRVAESAVKTPADVRRYVDAGAHAVLIGEALVTGADPAATLESFLNA</sequence>
<dbReference type="InterPro" id="IPR013798">
    <property type="entry name" value="Indole-3-glycerol_P_synth_dom"/>
</dbReference>
<comment type="pathway">
    <text evidence="2">Amino-acid biosynthesis; L-tryptophan biosynthesis; L-tryptophan from chorismate: step 4/5.</text>
</comment>
<dbReference type="NCBIfam" id="NF001377">
    <property type="entry name" value="PRK00278.2-4"/>
    <property type="match status" value="1"/>
</dbReference>
<evidence type="ECO:0000313" key="12">
    <source>
        <dbReference type="Proteomes" id="UP000431744"/>
    </source>
</evidence>
<dbReference type="NCBIfam" id="NF001369">
    <property type="entry name" value="PRK00278.1-1"/>
    <property type="match status" value="1"/>
</dbReference>
<dbReference type="Pfam" id="PF00218">
    <property type="entry name" value="IGPS"/>
    <property type="match status" value="1"/>
</dbReference>
<accession>A0A6H9WMJ9</accession>
<dbReference type="GO" id="GO:0004640">
    <property type="term" value="F:phosphoribosylanthranilate isomerase activity"/>
    <property type="evidence" value="ECO:0007669"/>
    <property type="project" value="TreeGrafter"/>
</dbReference>
<evidence type="ECO:0000256" key="9">
    <source>
        <dbReference type="ARBA" id="ARBA00023239"/>
    </source>
</evidence>
<dbReference type="CDD" id="cd00331">
    <property type="entry name" value="IGPS"/>
    <property type="match status" value="1"/>
</dbReference>
<dbReference type="InterPro" id="IPR011060">
    <property type="entry name" value="RibuloseP-bd_barrel"/>
</dbReference>
<dbReference type="EC" id="4.1.1.48" evidence="4"/>
<evidence type="ECO:0000256" key="6">
    <source>
        <dbReference type="ARBA" id="ARBA00022793"/>
    </source>
</evidence>
<comment type="similarity">
    <text evidence="3">Belongs to the TrpC family.</text>
</comment>
<dbReference type="GO" id="GO:0004425">
    <property type="term" value="F:indole-3-glycerol-phosphate synthase activity"/>
    <property type="evidence" value="ECO:0007669"/>
    <property type="project" value="UniProtKB-EC"/>
</dbReference>
<dbReference type="UniPathway" id="UPA00035">
    <property type="reaction ID" value="UER00043"/>
</dbReference>
<keyword evidence="12" id="KW-1185">Reference proteome</keyword>
<keyword evidence="8" id="KW-0057">Aromatic amino acid biosynthesis</keyword>
<evidence type="ECO:0000256" key="5">
    <source>
        <dbReference type="ARBA" id="ARBA00022605"/>
    </source>
</evidence>
<comment type="catalytic activity">
    <reaction evidence="1">
        <text>1-(2-carboxyphenylamino)-1-deoxy-D-ribulose 5-phosphate + H(+) = (1S,2R)-1-C-(indol-3-yl)glycerol 3-phosphate + CO2 + H2O</text>
        <dbReference type="Rhea" id="RHEA:23476"/>
        <dbReference type="ChEBI" id="CHEBI:15377"/>
        <dbReference type="ChEBI" id="CHEBI:15378"/>
        <dbReference type="ChEBI" id="CHEBI:16526"/>
        <dbReference type="ChEBI" id="CHEBI:58613"/>
        <dbReference type="ChEBI" id="CHEBI:58866"/>
        <dbReference type="EC" id="4.1.1.48"/>
    </reaction>
</comment>
<dbReference type="InterPro" id="IPR045186">
    <property type="entry name" value="Indole-3-glycerol_P_synth"/>
</dbReference>
<dbReference type="PANTHER" id="PTHR22854:SF2">
    <property type="entry name" value="INDOLE-3-GLYCEROL-PHOSPHATE SYNTHASE"/>
    <property type="match status" value="1"/>
</dbReference>
<dbReference type="InterPro" id="IPR001468">
    <property type="entry name" value="Indole-3-GlycerolPSynthase_CS"/>
</dbReference>
<dbReference type="OrthoDB" id="9804217at2"/>
<keyword evidence="9 11" id="KW-0456">Lyase</keyword>
<evidence type="ECO:0000256" key="4">
    <source>
        <dbReference type="ARBA" id="ARBA00012362"/>
    </source>
</evidence>
<feature type="domain" description="Indole-3-glycerol phosphate synthase" evidence="10">
    <location>
        <begin position="10"/>
        <end position="252"/>
    </location>
</feature>
<evidence type="ECO:0000256" key="3">
    <source>
        <dbReference type="ARBA" id="ARBA00008737"/>
    </source>
</evidence>
<reference evidence="11 12" key="1">
    <citation type="submission" date="2019-09" db="EMBL/GenBank/DDBJ databases">
        <title>Phylogeny of genus Pseudoclavibacter and closely related genus.</title>
        <authorList>
            <person name="Li Y."/>
        </authorList>
    </citation>
    <scope>NUCLEOTIDE SEQUENCE [LARGE SCALE GENOMIC DNA]</scope>
    <source>
        <strain evidence="11 12">EGI 60007</strain>
    </source>
</reference>
<dbReference type="EMBL" id="WBJY01000001">
    <property type="protein sequence ID" value="KAB1650106.1"/>
    <property type="molecule type" value="Genomic_DNA"/>
</dbReference>
<dbReference type="PANTHER" id="PTHR22854">
    <property type="entry name" value="TRYPTOPHAN BIOSYNTHESIS PROTEIN"/>
    <property type="match status" value="1"/>
</dbReference>
<gene>
    <name evidence="11" type="primary">trpC</name>
    <name evidence="11" type="ORF">F8O04_07850</name>
</gene>
<comment type="caution">
    <text evidence="11">The sequence shown here is derived from an EMBL/GenBank/DDBJ whole genome shotgun (WGS) entry which is preliminary data.</text>
</comment>
<evidence type="ECO:0000256" key="2">
    <source>
        <dbReference type="ARBA" id="ARBA00004696"/>
    </source>
</evidence>
<dbReference type="FunFam" id="3.20.20.70:FF:000024">
    <property type="entry name" value="Indole-3-glycerol phosphate synthase"/>
    <property type="match status" value="1"/>
</dbReference>
<dbReference type="SUPFAM" id="SSF51366">
    <property type="entry name" value="Ribulose-phoshate binding barrel"/>
    <property type="match status" value="1"/>
</dbReference>
<evidence type="ECO:0000256" key="7">
    <source>
        <dbReference type="ARBA" id="ARBA00022822"/>
    </source>
</evidence>
<dbReference type="PROSITE" id="PS00614">
    <property type="entry name" value="IGPS"/>
    <property type="match status" value="1"/>
</dbReference>
<keyword evidence="7" id="KW-0822">Tryptophan biosynthesis</keyword>
<evidence type="ECO:0000256" key="8">
    <source>
        <dbReference type="ARBA" id="ARBA00023141"/>
    </source>
</evidence>
<keyword evidence="6" id="KW-0210">Decarboxylase</keyword>
<keyword evidence="5" id="KW-0028">Amino-acid biosynthesis</keyword>
<name>A0A6H9WMJ9_9MICO</name>
<evidence type="ECO:0000313" key="11">
    <source>
        <dbReference type="EMBL" id="KAB1650106.1"/>
    </source>
</evidence>
<dbReference type="AlphaFoldDB" id="A0A6H9WMJ9"/>
<dbReference type="InterPro" id="IPR013785">
    <property type="entry name" value="Aldolase_TIM"/>
</dbReference>
<evidence type="ECO:0000256" key="1">
    <source>
        <dbReference type="ARBA" id="ARBA00001633"/>
    </source>
</evidence>
<organism evidence="11 12">
    <name type="scientific">Pseudoclavibacter endophyticus</name>
    <dbReference type="NCBI Taxonomy" id="1778590"/>
    <lineage>
        <taxon>Bacteria</taxon>
        <taxon>Bacillati</taxon>
        <taxon>Actinomycetota</taxon>
        <taxon>Actinomycetes</taxon>
        <taxon>Micrococcales</taxon>
        <taxon>Microbacteriaceae</taxon>
        <taxon>Pseudoclavibacter</taxon>
    </lineage>
</organism>
<dbReference type="RefSeq" id="WP_158028690.1">
    <property type="nucleotide sequence ID" value="NZ_BMHG01000001.1"/>
</dbReference>
<protein>
    <recommendedName>
        <fullName evidence="4">indole-3-glycerol-phosphate synthase</fullName>
        <ecNumber evidence="4">4.1.1.48</ecNumber>
    </recommendedName>
</protein>
<dbReference type="GO" id="GO:0000162">
    <property type="term" value="P:L-tryptophan biosynthetic process"/>
    <property type="evidence" value="ECO:0007669"/>
    <property type="project" value="UniProtKB-UniPathway"/>
</dbReference>
<dbReference type="Proteomes" id="UP000431744">
    <property type="component" value="Unassembled WGS sequence"/>
</dbReference>
<evidence type="ECO:0000259" key="10">
    <source>
        <dbReference type="Pfam" id="PF00218"/>
    </source>
</evidence>